<protein>
    <submittedName>
        <fullName evidence="1">Tryptophanase leader peptide</fullName>
    </submittedName>
</protein>
<evidence type="ECO:0000313" key="2">
    <source>
        <dbReference type="Proteomes" id="UP000229329"/>
    </source>
</evidence>
<name>A0A2M8S4T6_9PAST</name>
<dbReference type="EMBL" id="PHHA01000003">
    <property type="protein sequence ID" value="PJG86156.1"/>
    <property type="molecule type" value="Genomic_DNA"/>
</dbReference>
<dbReference type="InterPro" id="IPR012620">
    <property type="entry name" value="Trp_operon_leader_peptide"/>
</dbReference>
<accession>A0A2M8S4T6</accession>
<dbReference type="GO" id="GO:0031556">
    <property type="term" value="P:transcriptional attenuation by ribosome"/>
    <property type="evidence" value="ECO:0007669"/>
    <property type="project" value="InterPro"/>
</dbReference>
<sequence>MPNVILTPNQVWFIHDPKMAFFFPHKTSYL</sequence>
<gene>
    <name evidence="1" type="primary">tnaC</name>
    <name evidence="1" type="ORF">CVP05_03010</name>
</gene>
<organism evidence="1 2">
    <name type="scientific">Conservatibacter flavescens</name>
    <dbReference type="NCBI Taxonomy" id="28161"/>
    <lineage>
        <taxon>Bacteria</taxon>
        <taxon>Pseudomonadati</taxon>
        <taxon>Pseudomonadota</taxon>
        <taxon>Gammaproteobacteria</taxon>
        <taxon>Pasteurellales</taxon>
        <taxon>Pasteurellaceae</taxon>
        <taxon>Conservatibacter</taxon>
    </lineage>
</organism>
<proteinExistence type="predicted"/>
<dbReference type="NCBIfam" id="TIGR02616">
    <property type="entry name" value="tnaC_leader"/>
    <property type="match status" value="1"/>
</dbReference>
<comment type="caution">
    <text evidence="1">The sequence shown here is derived from an EMBL/GenBank/DDBJ whole genome shotgun (WGS) entry which is preliminary data.</text>
</comment>
<evidence type="ECO:0000313" key="1">
    <source>
        <dbReference type="EMBL" id="PJG86156.1"/>
    </source>
</evidence>
<dbReference type="Proteomes" id="UP000229329">
    <property type="component" value="Unassembled WGS sequence"/>
</dbReference>
<dbReference type="AlphaFoldDB" id="A0A2M8S4T6"/>
<dbReference type="RefSeq" id="WP_100288088.1">
    <property type="nucleotide sequence ID" value="NZ_PHHA01000003.1"/>
</dbReference>
<keyword evidence="2" id="KW-1185">Reference proteome</keyword>
<reference evidence="1 2" key="1">
    <citation type="submission" date="2017-11" db="EMBL/GenBank/DDBJ databases">
        <title>Reclassification of Bisgaard taxon 7 as Conservatibacter flavescens gen. nov., sp. nov.</title>
        <authorList>
            <person name="Christensen H."/>
        </authorList>
    </citation>
    <scope>NUCLEOTIDE SEQUENCE [LARGE SCALE GENOMIC DNA]</scope>
    <source>
        <strain evidence="1 2">7_4</strain>
    </source>
</reference>